<evidence type="ECO:0000256" key="1">
    <source>
        <dbReference type="SAM" id="Coils"/>
    </source>
</evidence>
<keyword evidence="5" id="KW-1185">Reference proteome</keyword>
<keyword evidence="1" id="KW-0175">Coiled coil</keyword>
<evidence type="ECO:0000313" key="5">
    <source>
        <dbReference type="Proteomes" id="UP000011087"/>
    </source>
</evidence>
<dbReference type="AlphaFoldDB" id="L1I9W3"/>
<feature type="coiled-coil region" evidence="1">
    <location>
        <begin position="196"/>
        <end position="274"/>
    </location>
</feature>
<feature type="region of interest" description="Disordered" evidence="2">
    <location>
        <begin position="281"/>
        <end position="300"/>
    </location>
</feature>
<protein>
    <submittedName>
        <fullName evidence="3 4">Uncharacterized protein</fullName>
    </submittedName>
</protein>
<evidence type="ECO:0000313" key="4">
    <source>
        <dbReference type="EnsemblProtists" id="EKX32689"/>
    </source>
</evidence>
<dbReference type="HOGENOM" id="CLU_928871_0_0_1"/>
<dbReference type="Proteomes" id="UP000011087">
    <property type="component" value="Unassembled WGS sequence"/>
</dbReference>
<sequence length="300" mass="34143">MASSHPPAGSLTSPSHVCWWQETKEARPIYVQAHLISPRLHLPSSSSSSVPKSALKVSECSPAPAWRANLPRSPREEDSSTLAMAVAISGGLTSSLAMLEDIMRETQTSNDNSRDIQHAMDEQHRQLLSMKKRLQQVAQPLLVSRADEEATSKTAEVHSELGSCRSELGSCRSELSRCRRDLTLQLALSERISKELEDTQGVAEEMRVKLREKEEEMRVKLQEKEEEMRVKLQEKEEEMRVKLQEKEEEMRVKLQEKEEEIRVKLQEKEEFRELRLRLVDSKENSNSNLSESKRGGGRAA</sequence>
<accession>L1I9W3</accession>
<dbReference type="EMBL" id="JH993176">
    <property type="protein sequence ID" value="EKX32689.1"/>
    <property type="molecule type" value="Genomic_DNA"/>
</dbReference>
<reference evidence="5" key="2">
    <citation type="submission" date="2012-11" db="EMBL/GenBank/DDBJ databases">
        <authorList>
            <person name="Kuo A."/>
            <person name="Curtis B.A."/>
            <person name="Tanifuji G."/>
            <person name="Burki F."/>
            <person name="Gruber A."/>
            <person name="Irimia M."/>
            <person name="Maruyama S."/>
            <person name="Arias M.C."/>
            <person name="Ball S.G."/>
            <person name="Gile G.H."/>
            <person name="Hirakawa Y."/>
            <person name="Hopkins J.F."/>
            <person name="Rensing S.A."/>
            <person name="Schmutz J."/>
            <person name="Symeonidi A."/>
            <person name="Elias M."/>
            <person name="Eveleigh R.J."/>
            <person name="Herman E.K."/>
            <person name="Klute M.J."/>
            <person name="Nakayama T."/>
            <person name="Obornik M."/>
            <person name="Reyes-Prieto A."/>
            <person name="Armbrust E.V."/>
            <person name="Aves S.J."/>
            <person name="Beiko R.G."/>
            <person name="Coutinho P."/>
            <person name="Dacks J.B."/>
            <person name="Durnford D.G."/>
            <person name="Fast N.M."/>
            <person name="Green B.R."/>
            <person name="Grisdale C."/>
            <person name="Hempe F."/>
            <person name="Henrissat B."/>
            <person name="Hoppner M.P."/>
            <person name="Ishida K.-I."/>
            <person name="Kim E."/>
            <person name="Koreny L."/>
            <person name="Kroth P.G."/>
            <person name="Liu Y."/>
            <person name="Malik S.-B."/>
            <person name="Maier U.G."/>
            <person name="McRose D."/>
            <person name="Mock T."/>
            <person name="Neilson J.A."/>
            <person name="Onodera N.T."/>
            <person name="Poole A.M."/>
            <person name="Pritham E.J."/>
            <person name="Richards T.A."/>
            <person name="Rocap G."/>
            <person name="Roy S.W."/>
            <person name="Sarai C."/>
            <person name="Schaack S."/>
            <person name="Shirato S."/>
            <person name="Slamovits C.H."/>
            <person name="Spencer D.F."/>
            <person name="Suzuki S."/>
            <person name="Worden A.Z."/>
            <person name="Zauner S."/>
            <person name="Barry K."/>
            <person name="Bell C."/>
            <person name="Bharti A.K."/>
            <person name="Crow J.A."/>
            <person name="Grimwood J."/>
            <person name="Kramer R."/>
            <person name="Lindquist E."/>
            <person name="Lucas S."/>
            <person name="Salamov A."/>
            <person name="McFadden G.I."/>
            <person name="Lane C.E."/>
            <person name="Keeling P.J."/>
            <person name="Gray M.W."/>
            <person name="Grigoriev I.V."/>
            <person name="Archibald J.M."/>
        </authorList>
    </citation>
    <scope>NUCLEOTIDE SEQUENCE</scope>
    <source>
        <strain evidence="5">CCMP2712</strain>
    </source>
</reference>
<dbReference type="PaxDb" id="55529-EKX32689"/>
<evidence type="ECO:0000313" key="3">
    <source>
        <dbReference type="EMBL" id="EKX32689.1"/>
    </source>
</evidence>
<proteinExistence type="predicted"/>
<gene>
    <name evidence="3" type="ORF">GUITHDRAFT_121129</name>
</gene>
<reference evidence="4" key="3">
    <citation type="submission" date="2016-03" db="UniProtKB">
        <authorList>
            <consortium name="EnsemblProtists"/>
        </authorList>
    </citation>
    <scope>IDENTIFICATION</scope>
</reference>
<dbReference type="KEGG" id="gtt:GUITHDRAFT_121129"/>
<organism evidence="3">
    <name type="scientific">Guillardia theta (strain CCMP2712)</name>
    <name type="common">Cryptophyte</name>
    <dbReference type="NCBI Taxonomy" id="905079"/>
    <lineage>
        <taxon>Eukaryota</taxon>
        <taxon>Cryptophyceae</taxon>
        <taxon>Pyrenomonadales</taxon>
        <taxon>Geminigeraceae</taxon>
        <taxon>Guillardia</taxon>
    </lineage>
</organism>
<name>L1I9W3_GUITC</name>
<evidence type="ECO:0000256" key="2">
    <source>
        <dbReference type="SAM" id="MobiDB-lite"/>
    </source>
</evidence>
<dbReference type="GeneID" id="17289432"/>
<dbReference type="RefSeq" id="XP_005819669.1">
    <property type="nucleotide sequence ID" value="XM_005819612.1"/>
</dbReference>
<reference evidence="3 5" key="1">
    <citation type="journal article" date="2012" name="Nature">
        <title>Algal genomes reveal evolutionary mosaicism and the fate of nucleomorphs.</title>
        <authorList>
            <consortium name="DOE Joint Genome Institute"/>
            <person name="Curtis B.A."/>
            <person name="Tanifuji G."/>
            <person name="Burki F."/>
            <person name="Gruber A."/>
            <person name="Irimia M."/>
            <person name="Maruyama S."/>
            <person name="Arias M.C."/>
            <person name="Ball S.G."/>
            <person name="Gile G.H."/>
            <person name="Hirakawa Y."/>
            <person name="Hopkins J.F."/>
            <person name="Kuo A."/>
            <person name="Rensing S.A."/>
            <person name="Schmutz J."/>
            <person name="Symeonidi A."/>
            <person name="Elias M."/>
            <person name="Eveleigh R.J."/>
            <person name="Herman E.K."/>
            <person name="Klute M.J."/>
            <person name="Nakayama T."/>
            <person name="Obornik M."/>
            <person name="Reyes-Prieto A."/>
            <person name="Armbrust E.V."/>
            <person name="Aves S.J."/>
            <person name="Beiko R.G."/>
            <person name="Coutinho P."/>
            <person name="Dacks J.B."/>
            <person name="Durnford D.G."/>
            <person name="Fast N.M."/>
            <person name="Green B.R."/>
            <person name="Grisdale C.J."/>
            <person name="Hempel F."/>
            <person name="Henrissat B."/>
            <person name="Hoppner M.P."/>
            <person name="Ishida K."/>
            <person name="Kim E."/>
            <person name="Koreny L."/>
            <person name="Kroth P.G."/>
            <person name="Liu Y."/>
            <person name="Malik S.B."/>
            <person name="Maier U.G."/>
            <person name="McRose D."/>
            <person name="Mock T."/>
            <person name="Neilson J.A."/>
            <person name="Onodera N.T."/>
            <person name="Poole A.M."/>
            <person name="Pritham E.J."/>
            <person name="Richards T.A."/>
            <person name="Rocap G."/>
            <person name="Roy S.W."/>
            <person name="Sarai C."/>
            <person name="Schaack S."/>
            <person name="Shirato S."/>
            <person name="Slamovits C.H."/>
            <person name="Spencer D.F."/>
            <person name="Suzuki S."/>
            <person name="Worden A.Z."/>
            <person name="Zauner S."/>
            <person name="Barry K."/>
            <person name="Bell C."/>
            <person name="Bharti A.K."/>
            <person name="Crow J.A."/>
            <person name="Grimwood J."/>
            <person name="Kramer R."/>
            <person name="Lindquist E."/>
            <person name="Lucas S."/>
            <person name="Salamov A."/>
            <person name="McFadden G.I."/>
            <person name="Lane C.E."/>
            <person name="Keeling P.J."/>
            <person name="Gray M.W."/>
            <person name="Grigoriev I.V."/>
            <person name="Archibald J.M."/>
        </authorList>
    </citation>
    <scope>NUCLEOTIDE SEQUENCE</scope>
    <source>
        <strain evidence="3 5">CCMP2712</strain>
    </source>
</reference>
<dbReference type="EnsemblProtists" id="EKX32689">
    <property type="protein sequence ID" value="EKX32689"/>
    <property type="gene ID" value="GUITHDRAFT_121129"/>
</dbReference>